<evidence type="ECO:0000256" key="1">
    <source>
        <dbReference type="SAM" id="MobiDB-lite"/>
    </source>
</evidence>
<reference evidence="3 4" key="1">
    <citation type="submission" date="2022-02" db="EMBL/GenBank/DDBJ databases">
        <title>The car tank lid bacteriome: a reservoir of bacteria with potential in bioremediation of fuel.</title>
        <authorList>
            <person name="Vidal-Verdu A."/>
            <person name="Gomez-Martinez D."/>
            <person name="Latorre-Perez A."/>
            <person name="Pereto J."/>
            <person name="Porcar M."/>
        </authorList>
    </citation>
    <scope>NUCLEOTIDE SEQUENCE [LARGE SCALE GENOMIC DNA]</scope>
    <source>
        <strain evidence="3 4">4D.3</strain>
    </source>
</reference>
<dbReference type="PROSITE" id="PS51257">
    <property type="entry name" value="PROKAR_LIPOPROTEIN"/>
    <property type="match status" value="1"/>
</dbReference>
<name>A0ABT0J3Z2_9MICO</name>
<keyword evidence="2" id="KW-0732">Signal</keyword>
<keyword evidence="4" id="KW-1185">Reference proteome</keyword>
<gene>
    <name evidence="3" type="ORF">M1843_10780</name>
</gene>
<feature type="region of interest" description="Disordered" evidence="1">
    <location>
        <begin position="77"/>
        <end position="100"/>
    </location>
</feature>
<evidence type="ECO:0008006" key="5">
    <source>
        <dbReference type="Google" id="ProtNLM"/>
    </source>
</evidence>
<dbReference type="Proteomes" id="UP001651050">
    <property type="component" value="Unassembled WGS sequence"/>
</dbReference>
<evidence type="ECO:0000313" key="3">
    <source>
        <dbReference type="EMBL" id="MCK9794227.1"/>
    </source>
</evidence>
<dbReference type="RefSeq" id="WP_416344074.1">
    <property type="nucleotide sequence ID" value="NZ_JALQCY010000003.1"/>
</dbReference>
<protein>
    <recommendedName>
        <fullName evidence="5">Lipoprotein</fullName>
    </recommendedName>
</protein>
<dbReference type="EMBL" id="JALQCY010000003">
    <property type="protein sequence ID" value="MCK9794227.1"/>
    <property type="molecule type" value="Genomic_DNA"/>
</dbReference>
<accession>A0ABT0J3Z2</accession>
<feature type="chain" id="PRO_5047214428" description="Lipoprotein" evidence="2">
    <location>
        <begin position="21"/>
        <end position="122"/>
    </location>
</feature>
<comment type="caution">
    <text evidence="3">The sequence shown here is derived from an EMBL/GenBank/DDBJ whole genome shotgun (WGS) entry which is preliminary data.</text>
</comment>
<evidence type="ECO:0000313" key="4">
    <source>
        <dbReference type="Proteomes" id="UP001651050"/>
    </source>
</evidence>
<proteinExistence type="predicted"/>
<organism evidence="3 4">
    <name type="scientific">Isoptericola peretonis</name>
    <dbReference type="NCBI Taxonomy" id="2918523"/>
    <lineage>
        <taxon>Bacteria</taxon>
        <taxon>Bacillati</taxon>
        <taxon>Actinomycetota</taxon>
        <taxon>Actinomycetes</taxon>
        <taxon>Micrococcales</taxon>
        <taxon>Promicromonosporaceae</taxon>
        <taxon>Isoptericola</taxon>
    </lineage>
</organism>
<evidence type="ECO:0000256" key="2">
    <source>
        <dbReference type="SAM" id="SignalP"/>
    </source>
</evidence>
<sequence length="122" mass="12168">MRRRTLAVVLAVVSGGAVLAACGTEEPSTGAGTDVAHAEYASGGSGGDDALLSGTARVADGCLVVEENDSGTVYTPVFPEDADLPAEGDQVSLPGGAHDEWPEFASSNGCESGPFWVVAAEG</sequence>
<feature type="signal peptide" evidence="2">
    <location>
        <begin position="1"/>
        <end position="20"/>
    </location>
</feature>